<evidence type="ECO:0000313" key="14">
    <source>
        <dbReference type="Proteomes" id="UP001173801"/>
    </source>
</evidence>
<dbReference type="EC" id="2.4.1.227" evidence="10"/>
<comment type="subcellular location">
    <subcellularLocation>
        <location evidence="10">Cell membrane</location>
        <topology evidence="10">Peripheral membrane protein</topology>
        <orientation evidence="10">Cytoplasmic side</orientation>
    </subcellularLocation>
</comment>
<evidence type="ECO:0000256" key="8">
    <source>
        <dbReference type="ARBA" id="ARBA00023306"/>
    </source>
</evidence>
<keyword evidence="7 10" id="KW-0472">Membrane</keyword>
<dbReference type="InterPro" id="IPR007235">
    <property type="entry name" value="Glyco_trans_28_C"/>
</dbReference>
<comment type="catalytic activity">
    <reaction evidence="10">
        <text>di-trans,octa-cis-undecaprenyl diphospho-N-acetyl-alpha-D-muramoyl-L-alanyl-D-glutamyl-meso-2,6-diaminopimeloyl-D-alanyl-D-alanine + UDP-N-acetyl-alpha-D-glucosamine = di-trans,octa-cis-undecaprenyl diphospho-[N-acetyl-alpha-D-glucosaminyl-(1-&gt;4)]-N-acetyl-alpha-D-muramoyl-L-alanyl-D-glutamyl-meso-2,6-diaminopimeloyl-D-alanyl-D-alanine + UDP + H(+)</text>
        <dbReference type="Rhea" id="RHEA:31227"/>
        <dbReference type="ChEBI" id="CHEBI:15378"/>
        <dbReference type="ChEBI" id="CHEBI:57705"/>
        <dbReference type="ChEBI" id="CHEBI:58223"/>
        <dbReference type="ChEBI" id="CHEBI:61387"/>
        <dbReference type="ChEBI" id="CHEBI:61388"/>
        <dbReference type="EC" id="2.4.1.227"/>
    </reaction>
</comment>
<reference evidence="13" key="1">
    <citation type="submission" date="2022-08" db="EMBL/GenBank/DDBJ databases">
        <authorList>
            <person name="Wang H."/>
        </authorList>
    </citation>
    <scope>NUCLEOTIDE SEQUENCE</scope>
    <source>
        <strain evidence="13">PS10</strain>
    </source>
</reference>
<evidence type="ECO:0000256" key="3">
    <source>
        <dbReference type="ARBA" id="ARBA00022676"/>
    </source>
</evidence>
<gene>
    <name evidence="10" type="primary">murG</name>
    <name evidence="13" type="ORF">NYG85_02350</name>
</gene>
<dbReference type="Pfam" id="PF04101">
    <property type="entry name" value="Glyco_tran_28_C"/>
    <property type="match status" value="1"/>
</dbReference>
<evidence type="ECO:0000256" key="5">
    <source>
        <dbReference type="ARBA" id="ARBA00022960"/>
    </source>
</evidence>
<comment type="caution">
    <text evidence="10">Lacks conserved residue(s) required for the propagation of feature annotation.</text>
</comment>
<dbReference type="PANTHER" id="PTHR21015:SF22">
    <property type="entry name" value="GLYCOSYLTRANSFERASE"/>
    <property type="match status" value="1"/>
</dbReference>
<comment type="function">
    <text evidence="10">Cell wall formation. Catalyzes the transfer of a GlcNAc subunit on undecaprenyl-pyrophosphoryl-MurNAc-pentapeptide (lipid intermediate I) to form undecaprenyl-pyrophosphoryl-MurNAc-(pentapeptide)GlcNAc (lipid intermediate II).</text>
</comment>
<evidence type="ECO:0000259" key="11">
    <source>
        <dbReference type="Pfam" id="PF03033"/>
    </source>
</evidence>
<comment type="similarity">
    <text evidence="10">Belongs to the glycosyltransferase 28 family. MurG subfamily.</text>
</comment>
<evidence type="ECO:0000256" key="1">
    <source>
        <dbReference type="ARBA" id="ARBA00022475"/>
    </source>
</evidence>
<reference evidence="13" key="2">
    <citation type="journal article" date="2023" name="Microorganisms">
        <title>Isolation and Genomic Characteristics of Cat-Borne Campylobacter felis sp. nov. and Sheep-Borne Campylobacter ovis sp. nov.</title>
        <authorList>
            <person name="Wang H."/>
            <person name="Li Y."/>
            <person name="Gu Y."/>
            <person name="Zhou G."/>
            <person name="Chen X."/>
            <person name="Zhang X."/>
            <person name="Shao Z."/>
            <person name="Zhang J."/>
            <person name="Zhang M."/>
        </authorList>
    </citation>
    <scope>NUCLEOTIDE SEQUENCE</scope>
    <source>
        <strain evidence="13">PS10</strain>
    </source>
</reference>
<feature type="domain" description="Glycosyl transferase family 28 C-terminal" evidence="12">
    <location>
        <begin position="169"/>
        <end position="296"/>
    </location>
</feature>
<dbReference type="HAMAP" id="MF_00033">
    <property type="entry name" value="MurG"/>
    <property type="match status" value="1"/>
</dbReference>
<dbReference type="CDD" id="cd03785">
    <property type="entry name" value="GT28_MurG"/>
    <property type="match status" value="1"/>
</dbReference>
<evidence type="ECO:0000256" key="9">
    <source>
        <dbReference type="ARBA" id="ARBA00023316"/>
    </source>
</evidence>
<comment type="pathway">
    <text evidence="10">Cell wall biogenesis; peptidoglycan biosynthesis.</text>
</comment>
<feature type="domain" description="Glycosyltransferase family 28 N-terminal" evidence="11">
    <location>
        <begin position="2"/>
        <end position="139"/>
    </location>
</feature>
<dbReference type="GO" id="GO:0016740">
    <property type="term" value="F:transferase activity"/>
    <property type="evidence" value="ECO:0007669"/>
    <property type="project" value="UniProtKB-KW"/>
</dbReference>
<sequence length="336" mass="36877">MIAITGGGTGGHLAIARTFNAQLNERGIKTMFIGSTSGLDKMWFENDENFSQKHFLTSSGVVNKSGINKIKSLLNIINLSFKTAKILKQNNVKAVISVGGYSAAAASFGALWARVPLFIHEQNAINGKLNSILKPFCKGFFSSYQNPPFVYPVGARFFKARRVRDELKTIIFLGGSQGAAAINDLAINLAPKLDQMGIKIIHQCGKEADKIKKRYENLAINADVFDFDKAIELKMQTADLAICRAGASSLWEITANALPAIFVPYPFAAKNHQFFNAKFLADKNLAKISLQNGEKANVDEILKMIENYDINGVSNALLNEIDEQKTAQIIDEILRG</sequence>
<comment type="caution">
    <text evidence="13">The sequence shown here is derived from an EMBL/GenBank/DDBJ whole genome shotgun (WGS) entry which is preliminary data.</text>
</comment>
<dbReference type="RefSeq" id="WP_284936872.1">
    <property type="nucleotide sequence ID" value="NZ_JANURM010000002.1"/>
</dbReference>
<keyword evidence="1 10" id="KW-1003">Cell membrane</keyword>
<dbReference type="EMBL" id="JANURM010000002">
    <property type="protein sequence ID" value="MDL0088218.1"/>
    <property type="molecule type" value="Genomic_DNA"/>
</dbReference>
<keyword evidence="14" id="KW-1185">Reference proteome</keyword>
<feature type="binding site" evidence="10">
    <location>
        <position position="176"/>
    </location>
    <ligand>
        <name>UDP-N-acetyl-alpha-D-glucosamine</name>
        <dbReference type="ChEBI" id="CHEBI:57705"/>
    </ligand>
</feature>
<evidence type="ECO:0000259" key="12">
    <source>
        <dbReference type="Pfam" id="PF04101"/>
    </source>
</evidence>
<dbReference type="Pfam" id="PF03033">
    <property type="entry name" value="Glyco_transf_28"/>
    <property type="match status" value="1"/>
</dbReference>
<keyword evidence="9 10" id="KW-0961">Cell wall biogenesis/degradation</keyword>
<feature type="binding site" evidence="10">
    <location>
        <position position="123"/>
    </location>
    <ligand>
        <name>UDP-N-acetyl-alpha-D-glucosamine</name>
        <dbReference type="ChEBI" id="CHEBI:57705"/>
    </ligand>
</feature>
<dbReference type="InterPro" id="IPR006009">
    <property type="entry name" value="GlcNAc_MurG"/>
</dbReference>
<dbReference type="Gene3D" id="3.40.50.2000">
    <property type="entry name" value="Glycogen Phosphorylase B"/>
    <property type="match status" value="2"/>
</dbReference>
<keyword evidence="4 10" id="KW-0808">Transferase</keyword>
<organism evidence="13 14">
    <name type="scientific">Campylobacter gastrosuis</name>
    <dbReference type="NCBI Taxonomy" id="2974576"/>
    <lineage>
        <taxon>Bacteria</taxon>
        <taxon>Pseudomonadati</taxon>
        <taxon>Campylobacterota</taxon>
        <taxon>Epsilonproteobacteria</taxon>
        <taxon>Campylobacterales</taxon>
        <taxon>Campylobacteraceae</taxon>
        <taxon>Campylobacter</taxon>
    </lineage>
</organism>
<keyword evidence="3 10" id="KW-0328">Glycosyltransferase</keyword>
<name>A0ABT7HNL5_9BACT</name>
<evidence type="ECO:0000256" key="10">
    <source>
        <dbReference type="HAMAP-Rule" id="MF_00033"/>
    </source>
</evidence>
<evidence type="ECO:0000256" key="6">
    <source>
        <dbReference type="ARBA" id="ARBA00022984"/>
    </source>
</evidence>
<evidence type="ECO:0000256" key="4">
    <source>
        <dbReference type="ARBA" id="ARBA00022679"/>
    </source>
</evidence>
<protein>
    <recommendedName>
        <fullName evidence="10">UDP-N-acetylglucosamine--N-acetylmuramyl-(pentapeptide) pyrophosphoryl-undecaprenol N-acetylglucosamine transferase</fullName>
        <ecNumber evidence="10">2.4.1.227</ecNumber>
    </recommendedName>
    <alternativeName>
        <fullName evidence="10">Undecaprenyl-PP-MurNAc-pentapeptide-UDPGlcNAc GlcNAc transferase</fullName>
    </alternativeName>
</protein>
<keyword evidence="5 10" id="KW-0133">Cell shape</keyword>
<accession>A0ABT7HNL5</accession>
<keyword evidence="8 10" id="KW-0131">Cell cycle</keyword>
<evidence type="ECO:0000313" key="13">
    <source>
        <dbReference type="EMBL" id="MDL0088218.1"/>
    </source>
</evidence>
<proteinExistence type="inferred from homology"/>
<evidence type="ECO:0000256" key="2">
    <source>
        <dbReference type="ARBA" id="ARBA00022618"/>
    </source>
</evidence>
<dbReference type="Proteomes" id="UP001173801">
    <property type="component" value="Unassembled WGS sequence"/>
</dbReference>
<dbReference type="InterPro" id="IPR004276">
    <property type="entry name" value="GlycoTrans_28_N"/>
</dbReference>
<evidence type="ECO:0000256" key="7">
    <source>
        <dbReference type="ARBA" id="ARBA00023136"/>
    </source>
</evidence>
<dbReference type="SUPFAM" id="SSF53756">
    <property type="entry name" value="UDP-Glycosyltransferase/glycogen phosphorylase"/>
    <property type="match status" value="1"/>
</dbReference>
<dbReference type="PANTHER" id="PTHR21015">
    <property type="entry name" value="UDP-N-ACETYLGLUCOSAMINE--N-ACETYLMURAMYL-(PENTAPEPTIDE) PYROPHOSPHORYL-UNDECAPRENOL N-ACETYLGLUCOSAMINE TRANSFERASE 1"/>
    <property type="match status" value="1"/>
</dbReference>
<keyword evidence="2 10" id="KW-0132">Cell division</keyword>
<feature type="binding site" evidence="10">
    <location>
        <position position="273"/>
    </location>
    <ligand>
        <name>UDP-N-acetyl-alpha-D-glucosamine</name>
        <dbReference type="ChEBI" id="CHEBI:57705"/>
    </ligand>
</feature>
<feature type="binding site" evidence="10">
    <location>
        <begin position="9"/>
        <end position="11"/>
    </location>
    <ligand>
        <name>UDP-N-acetyl-alpha-D-glucosamine</name>
        <dbReference type="ChEBI" id="CHEBI:57705"/>
    </ligand>
</feature>
<keyword evidence="6 10" id="KW-0573">Peptidoglycan synthesis</keyword>